<accession>A0A0P1BPG4</accession>
<dbReference type="PANTHER" id="PTHR37466">
    <property type="entry name" value="SLR1628 PROTEIN"/>
    <property type="match status" value="1"/>
</dbReference>
<proteinExistence type="predicted"/>
<keyword evidence="2" id="KW-1185">Reference proteome</keyword>
<evidence type="ECO:0000313" key="2">
    <source>
        <dbReference type="Proteomes" id="UP000054845"/>
    </source>
</evidence>
<evidence type="ECO:0008006" key="3">
    <source>
        <dbReference type="Google" id="ProtNLM"/>
    </source>
</evidence>
<reference evidence="1 2" key="1">
    <citation type="submission" date="2014-09" db="EMBL/GenBank/DDBJ databases">
        <authorList>
            <person name="Magalhaes I.L.F."/>
            <person name="Oliveira U."/>
            <person name="Santos F.R."/>
            <person name="Vidigal T.H.D.A."/>
            <person name="Brescovit A.D."/>
            <person name="Santos A.J."/>
        </authorList>
    </citation>
    <scope>NUCLEOTIDE SEQUENCE [LARGE SCALE GENOMIC DNA]</scope>
</reference>
<sequence>MEPSINVLGQPLQPCSTQPLTGFYRDGYCNTSPADAGSHVLAAQVTDDFLKFSASRGNDLRPILKDGCRWCLCASRWFESVKAFRDGQVGRESVPNVIIPATHQTALKTVSIDDLREFSLDNTSSGVTGVNGGHSSGSKSEL</sequence>
<dbReference type="Pfam" id="PF09996">
    <property type="entry name" value="DUF2237"/>
    <property type="match status" value="1"/>
</dbReference>
<dbReference type="InterPro" id="IPR018714">
    <property type="entry name" value="DUF2237"/>
</dbReference>
<dbReference type="Gene3D" id="3.30.56.110">
    <property type="entry name" value="Protein of unknown function DUF2237"/>
    <property type="match status" value="1"/>
</dbReference>
<dbReference type="AlphaFoldDB" id="A0A0P1BPG4"/>
<dbReference type="Proteomes" id="UP000054845">
    <property type="component" value="Unassembled WGS sequence"/>
</dbReference>
<dbReference type="EMBL" id="CCYA01000270">
    <property type="protein sequence ID" value="CEH18437.1"/>
    <property type="molecule type" value="Genomic_DNA"/>
</dbReference>
<organism evidence="1 2">
    <name type="scientific">Ceraceosorus bombacis</name>
    <dbReference type="NCBI Taxonomy" id="401625"/>
    <lineage>
        <taxon>Eukaryota</taxon>
        <taxon>Fungi</taxon>
        <taxon>Dikarya</taxon>
        <taxon>Basidiomycota</taxon>
        <taxon>Ustilaginomycotina</taxon>
        <taxon>Exobasidiomycetes</taxon>
        <taxon>Ceraceosorales</taxon>
        <taxon>Ceraceosoraceae</taxon>
        <taxon>Ceraceosorus</taxon>
    </lineage>
</organism>
<protein>
    <recommendedName>
        <fullName evidence="3">DUF2237 domain-containing protein</fullName>
    </recommendedName>
</protein>
<dbReference type="OrthoDB" id="1517790at2759"/>
<dbReference type="PANTHER" id="PTHR37466:SF1">
    <property type="entry name" value="SLR1628 PROTEIN"/>
    <property type="match status" value="1"/>
</dbReference>
<name>A0A0P1BPG4_9BASI</name>
<dbReference type="STRING" id="401625.A0A0P1BPG4"/>
<evidence type="ECO:0000313" key="1">
    <source>
        <dbReference type="EMBL" id="CEH18437.1"/>
    </source>
</evidence>